<gene>
    <name evidence="5" type="primary">LOC114325284</name>
</gene>
<dbReference type="SUPFAM" id="SSF48452">
    <property type="entry name" value="TPR-like"/>
    <property type="match status" value="1"/>
</dbReference>
<evidence type="ECO:0000256" key="1">
    <source>
        <dbReference type="ARBA" id="ARBA00004123"/>
    </source>
</evidence>
<sequence length="125" mass="14364">MLFFRDIWNRFLEFESNIGDLQSIVKVEKRRSEVLSKIKEFEGKETAQLVDRYRFLDLFPCTPQELKSIGYTEVINITGAAGKNHILQSIIEFEPDLPLPVPDYSQMIPYKPKAKALPGEHPVPG</sequence>
<reference evidence="5" key="1">
    <citation type="submission" date="2025-08" db="UniProtKB">
        <authorList>
            <consortium name="RefSeq"/>
        </authorList>
    </citation>
    <scope>IDENTIFICATION</scope>
    <source>
        <tissue evidence="5">Whole insect</tissue>
    </source>
</reference>
<accession>A0A6P7F2J3</accession>
<organism evidence="5">
    <name type="scientific">Diabrotica virgifera virgifera</name>
    <name type="common">western corn rootworm</name>
    <dbReference type="NCBI Taxonomy" id="50390"/>
    <lineage>
        <taxon>Eukaryota</taxon>
        <taxon>Metazoa</taxon>
        <taxon>Ecdysozoa</taxon>
        <taxon>Arthropoda</taxon>
        <taxon>Hexapoda</taxon>
        <taxon>Insecta</taxon>
        <taxon>Pterygota</taxon>
        <taxon>Neoptera</taxon>
        <taxon>Endopterygota</taxon>
        <taxon>Coleoptera</taxon>
        <taxon>Polyphaga</taxon>
        <taxon>Cucujiformia</taxon>
        <taxon>Chrysomeloidea</taxon>
        <taxon>Chrysomelidae</taxon>
        <taxon>Galerucinae</taxon>
        <taxon>Diabroticina</taxon>
        <taxon>Diabroticites</taxon>
        <taxon>Diabrotica</taxon>
    </lineage>
</organism>
<dbReference type="InterPro" id="IPR008847">
    <property type="entry name" value="Suf"/>
</dbReference>
<name>A0A6P7F2J3_DIAVI</name>
<dbReference type="Pfam" id="PF05843">
    <property type="entry name" value="Suf"/>
    <property type="match status" value="1"/>
</dbReference>
<dbReference type="RefSeq" id="XP_028129102.1">
    <property type="nucleotide sequence ID" value="XM_028273301.1"/>
</dbReference>
<dbReference type="GO" id="GO:0005634">
    <property type="term" value="C:nucleus"/>
    <property type="evidence" value="ECO:0007669"/>
    <property type="project" value="UniProtKB-SubCell"/>
</dbReference>
<dbReference type="GO" id="GO:0003729">
    <property type="term" value="F:mRNA binding"/>
    <property type="evidence" value="ECO:0007669"/>
    <property type="project" value="TreeGrafter"/>
</dbReference>
<evidence type="ECO:0000313" key="5">
    <source>
        <dbReference type="RefSeq" id="XP_028129102.1"/>
    </source>
</evidence>
<dbReference type="InterPro" id="IPR045243">
    <property type="entry name" value="Rna14-like"/>
</dbReference>
<dbReference type="GO" id="GO:0031124">
    <property type="term" value="P:mRNA 3'-end processing"/>
    <property type="evidence" value="ECO:0007669"/>
    <property type="project" value="InterPro"/>
</dbReference>
<dbReference type="InParanoid" id="A0A6P7F2J3"/>
<feature type="domain" description="Suppressor of forked" evidence="4">
    <location>
        <begin position="5"/>
        <end position="66"/>
    </location>
</feature>
<keyword evidence="2" id="KW-0677">Repeat</keyword>
<dbReference type="Gene3D" id="1.25.40.10">
    <property type="entry name" value="Tetratricopeptide repeat domain"/>
    <property type="match status" value="1"/>
</dbReference>
<dbReference type="PANTHER" id="PTHR19980">
    <property type="entry name" value="RNA CLEAVAGE STIMULATION FACTOR"/>
    <property type="match status" value="1"/>
</dbReference>
<comment type="subcellular location">
    <subcellularLocation>
        <location evidence="1">Nucleus</location>
    </subcellularLocation>
</comment>
<keyword evidence="3" id="KW-0539">Nucleus</keyword>
<dbReference type="AlphaFoldDB" id="A0A6P7F2J3"/>
<dbReference type="InterPro" id="IPR011990">
    <property type="entry name" value="TPR-like_helical_dom_sf"/>
</dbReference>
<dbReference type="PANTHER" id="PTHR19980:SF0">
    <property type="entry name" value="CLEAVAGE STIMULATION FACTOR SUBUNIT 3"/>
    <property type="match status" value="1"/>
</dbReference>
<evidence type="ECO:0000256" key="3">
    <source>
        <dbReference type="ARBA" id="ARBA00023242"/>
    </source>
</evidence>
<evidence type="ECO:0000256" key="2">
    <source>
        <dbReference type="ARBA" id="ARBA00022737"/>
    </source>
</evidence>
<evidence type="ECO:0000259" key="4">
    <source>
        <dbReference type="Pfam" id="PF05843"/>
    </source>
</evidence>
<protein>
    <submittedName>
        <fullName evidence="5">Protein suppressor of forked-like</fullName>
    </submittedName>
</protein>
<proteinExistence type="predicted"/>